<sequence>MTIPAAVNVMLGSVVCLTLSSTALVKLVSATSTAANLVRQGIFHHSIAKIVVVLTSLAELATAFEMISWLLIGGIAATALLSGFAVDSALVLLRGDNQGPCRCGGQRAAETVVGHSAGARAVSTLLLAVTALV</sequence>
<evidence type="ECO:0000313" key="7">
    <source>
        <dbReference type="EMBL" id="AZI59244.1"/>
    </source>
</evidence>
<dbReference type="GO" id="GO:0030416">
    <property type="term" value="P:methylamine metabolic process"/>
    <property type="evidence" value="ECO:0007669"/>
    <property type="project" value="InterPro"/>
</dbReference>
<name>A0A3G8ZXV6_9ACTN</name>
<dbReference type="InterPro" id="IPR009908">
    <property type="entry name" value="Methylamine_util_MauE"/>
</dbReference>
<evidence type="ECO:0000256" key="1">
    <source>
        <dbReference type="ARBA" id="ARBA00004141"/>
    </source>
</evidence>
<keyword evidence="4 5" id="KW-0472">Membrane</keyword>
<protein>
    <recommendedName>
        <fullName evidence="6">Methylamine utilisation protein MauE domain-containing protein</fullName>
    </recommendedName>
</protein>
<dbReference type="Proteomes" id="UP000268084">
    <property type="component" value="Chromosome"/>
</dbReference>
<feature type="transmembrane region" description="Helical" evidence="5">
    <location>
        <begin position="70"/>
        <end position="93"/>
    </location>
</feature>
<organism evidence="7 8">
    <name type="scientific">Nakamurella antarctica</name>
    <dbReference type="NCBI Taxonomy" id="1902245"/>
    <lineage>
        <taxon>Bacteria</taxon>
        <taxon>Bacillati</taxon>
        <taxon>Actinomycetota</taxon>
        <taxon>Actinomycetes</taxon>
        <taxon>Nakamurellales</taxon>
        <taxon>Nakamurellaceae</taxon>
        <taxon>Nakamurella</taxon>
    </lineage>
</organism>
<keyword evidence="8" id="KW-1185">Reference proteome</keyword>
<dbReference type="AlphaFoldDB" id="A0A3G8ZXV6"/>
<dbReference type="EMBL" id="CP034170">
    <property type="protein sequence ID" value="AZI59244.1"/>
    <property type="molecule type" value="Genomic_DNA"/>
</dbReference>
<reference evidence="7 8" key="1">
    <citation type="submission" date="2018-11" db="EMBL/GenBank/DDBJ databases">
        <authorList>
            <person name="Da X."/>
        </authorList>
    </citation>
    <scope>NUCLEOTIDE SEQUENCE [LARGE SCALE GENOMIC DNA]</scope>
    <source>
        <strain evidence="7 8">S14-144</strain>
    </source>
</reference>
<feature type="domain" description="Methylamine utilisation protein MauE" evidence="6">
    <location>
        <begin position="11"/>
        <end position="132"/>
    </location>
</feature>
<evidence type="ECO:0000256" key="2">
    <source>
        <dbReference type="ARBA" id="ARBA00022692"/>
    </source>
</evidence>
<gene>
    <name evidence="7" type="ORF">EH165_14955</name>
</gene>
<evidence type="ECO:0000256" key="3">
    <source>
        <dbReference type="ARBA" id="ARBA00022989"/>
    </source>
</evidence>
<proteinExistence type="predicted"/>
<feature type="transmembrane region" description="Helical" evidence="5">
    <location>
        <begin position="6"/>
        <end position="25"/>
    </location>
</feature>
<keyword evidence="3 5" id="KW-1133">Transmembrane helix</keyword>
<evidence type="ECO:0000256" key="4">
    <source>
        <dbReference type="ARBA" id="ARBA00023136"/>
    </source>
</evidence>
<dbReference type="KEGG" id="nak:EH165_14955"/>
<evidence type="ECO:0000256" key="5">
    <source>
        <dbReference type="SAM" id="Phobius"/>
    </source>
</evidence>
<reference evidence="7 8" key="2">
    <citation type="submission" date="2018-12" db="EMBL/GenBank/DDBJ databases">
        <title>Nakamurella antarcticus sp. nov., isolated from Antarctica South Shetland Islands soil.</title>
        <authorList>
            <person name="Peng F."/>
        </authorList>
    </citation>
    <scope>NUCLEOTIDE SEQUENCE [LARGE SCALE GENOMIC DNA]</scope>
    <source>
        <strain evidence="7 8">S14-144</strain>
    </source>
</reference>
<evidence type="ECO:0000259" key="6">
    <source>
        <dbReference type="Pfam" id="PF07291"/>
    </source>
</evidence>
<keyword evidence="2 5" id="KW-0812">Transmembrane</keyword>
<comment type="subcellular location">
    <subcellularLocation>
        <location evidence="1">Membrane</location>
        <topology evidence="1">Multi-pass membrane protein</topology>
    </subcellularLocation>
</comment>
<evidence type="ECO:0000313" key="8">
    <source>
        <dbReference type="Proteomes" id="UP000268084"/>
    </source>
</evidence>
<accession>A0A3G8ZXV6</accession>
<dbReference type="RefSeq" id="WP_124800148.1">
    <property type="nucleotide sequence ID" value="NZ_CP034170.1"/>
</dbReference>
<dbReference type="Pfam" id="PF07291">
    <property type="entry name" value="MauE"/>
    <property type="match status" value="1"/>
</dbReference>
<feature type="transmembrane region" description="Helical" evidence="5">
    <location>
        <begin position="46"/>
        <end position="64"/>
    </location>
</feature>
<dbReference type="GO" id="GO:0016020">
    <property type="term" value="C:membrane"/>
    <property type="evidence" value="ECO:0007669"/>
    <property type="project" value="UniProtKB-SubCell"/>
</dbReference>